<evidence type="ECO:0000256" key="5">
    <source>
        <dbReference type="SAM" id="Phobius"/>
    </source>
</evidence>
<accession>A0ABT1A3P2</accession>
<feature type="transmembrane region" description="Helical" evidence="5">
    <location>
        <begin position="280"/>
        <end position="301"/>
    </location>
</feature>
<feature type="transmembrane region" description="Helical" evidence="5">
    <location>
        <begin position="85"/>
        <end position="103"/>
    </location>
</feature>
<feature type="transmembrane region" description="Helical" evidence="5">
    <location>
        <begin position="143"/>
        <end position="165"/>
    </location>
</feature>
<dbReference type="InterPro" id="IPR020846">
    <property type="entry name" value="MFS_dom"/>
</dbReference>
<comment type="caution">
    <text evidence="7">The sequence shown here is derived from an EMBL/GenBank/DDBJ whole genome shotgun (WGS) entry which is preliminary data.</text>
</comment>
<gene>
    <name evidence="7" type="ORF">KDL28_21105</name>
</gene>
<dbReference type="EMBL" id="JAGSOV010000044">
    <property type="protein sequence ID" value="MCO1657561.1"/>
    <property type="molecule type" value="Genomic_DNA"/>
</dbReference>
<dbReference type="InterPro" id="IPR011701">
    <property type="entry name" value="MFS"/>
</dbReference>
<keyword evidence="8" id="KW-1185">Reference proteome</keyword>
<dbReference type="SUPFAM" id="SSF103473">
    <property type="entry name" value="MFS general substrate transporter"/>
    <property type="match status" value="1"/>
</dbReference>
<evidence type="ECO:0000256" key="4">
    <source>
        <dbReference type="ARBA" id="ARBA00023136"/>
    </source>
</evidence>
<proteinExistence type="predicted"/>
<keyword evidence="4 5" id="KW-0472">Membrane</keyword>
<feature type="transmembrane region" description="Helical" evidence="5">
    <location>
        <begin position="254"/>
        <end position="273"/>
    </location>
</feature>
<evidence type="ECO:0000256" key="3">
    <source>
        <dbReference type="ARBA" id="ARBA00022989"/>
    </source>
</evidence>
<dbReference type="InterPro" id="IPR052524">
    <property type="entry name" value="MFS_Cyanate_Porter"/>
</dbReference>
<dbReference type="PROSITE" id="PS50850">
    <property type="entry name" value="MFS"/>
    <property type="match status" value="1"/>
</dbReference>
<dbReference type="PANTHER" id="PTHR23523:SF2">
    <property type="entry name" value="2-NITROIMIDAZOLE TRANSPORTER"/>
    <property type="match status" value="1"/>
</dbReference>
<keyword evidence="3 5" id="KW-1133">Transmembrane helix</keyword>
<feature type="domain" description="Major facilitator superfamily (MFS) profile" evidence="6">
    <location>
        <begin position="18"/>
        <end position="402"/>
    </location>
</feature>
<protein>
    <submittedName>
        <fullName evidence="7">MFS transporter</fullName>
    </submittedName>
</protein>
<sequence length="411" mass="40720">MTPPSGRAAGAAPAVRPLTVLLGLLALAVNLRAALAGYPPLLETAREDLALSAGAAGLVQSGAVLMMAVGSFAGSAVGLRFGRETALGVAVGLVALGSLVRGVPALGALVAGSLVLGLGVGLAGVLLAGVVKEHLPDRAGAVTGGYTVSMMIGATTAGAVAVPLAVVLGGWSFSLAVWAAPAALALGLWVPVARRAGRPAPGSARPAPAAPWRSSFARRVTVYQLGTSSMFYGGLTWLAPYYEGLGWSPQGAGLLIAVWSLAQIPSALVVPVLAERSRRWRFWSGITLACALVGAVGVLAWPQPPLVGPWGWIALMGFGLGAGFPLGLSVIAWRTADGAASAATSGLALGTGYVCAGLVPLLMGVLIDLTAGFAAALAVLLVAGAVQGAGIIAIGDRPPPVENDGAGSPSH</sequence>
<feature type="transmembrane region" description="Helical" evidence="5">
    <location>
        <begin position="345"/>
        <end position="367"/>
    </location>
</feature>
<dbReference type="Pfam" id="PF07690">
    <property type="entry name" value="MFS_1"/>
    <property type="match status" value="1"/>
</dbReference>
<feature type="transmembrane region" description="Helical" evidence="5">
    <location>
        <begin position="222"/>
        <end position="242"/>
    </location>
</feature>
<keyword evidence="2 5" id="KW-0812">Transmembrane</keyword>
<feature type="transmembrane region" description="Helical" evidence="5">
    <location>
        <begin position="49"/>
        <end position="73"/>
    </location>
</feature>
<dbReference type="InterPro" id="IPR036259">
    <property type="entry name" value="MFS_trans_sf"/>
</dbReference>
<evidence type="ECO:0000313" key="8">
    <source>
        <dbReference type="Proteomes" id="UP001165283"/>
    </source>
</evidence>
<feature type="transmembrane region" description="Helical" evidence="5">
    <location>
        <begin position="109"/>
        <end position="131"/>
    </location>
</feature>
<reference evidence="7" key="1">
    <citation type="submission" date="2021-04" db="EMBL/GenBank/DDBJ databases">
        <title>Pseudonocardia sp. nov., isolated from sandy soil of mangrove forest.</title>
        <authorList>
            <person name="Zan Z."/>
            <person name="Huang R."/>
            <person name="Liu W."/>
        </authorList>
    </citation>
    <scope>NUCLEOTIDE SEQUENCE</scope>
    <source>
        <strain evidence="7">S2-4</strain>
    </source>
</reference>
<organism evidence="7 8">
    <name type="scientific">Pseudonocardia humida</name>
    <dbReference type="NCBI Taxonomy" id="2800819"/>
    <lineage>
        <taxon>Bacteria</taxon>
        <taxon>Bacillati</taxon>
        <taxon>Actinomycetota</taxon>
        <taxon>Actinomycetes</taxon>
        <taxon>Pseudonocardiales</taxon>
        <taxon>Pseudonocardiaceae</taxon>
        <taxon>Pseudonocardia</taxon>
    </lineage>
</organism>
<feature type="transmembrane region" description="Helical" evidence="5">
    <location>
        <begin position="171"/>
        <end position="190"/>
    </location>
</feature>
<name>A0ABT1A3P2_9PSEU</name>
<dbReference type="Proteomes" id="UP001165283">
    <property type="component" value="Unassembled WGS sequence"/>
</dbReference>
<dbReference type="RefSeq" id="WP_252441208.1">
    <property type="nucleotide sequence ID" value="NZ_JAGSOV010000044.1"/>
</dbReference>
<evidence type="ECO:0000259" key="6">
    <source>
        <dbReference type="PROSITE" id="PS50850"/>
    </source>
</evidence>
<dbReference type="PANTHER" id="PTHR23523">
    <property type="match status" value="1"/>
</dbReference>
<evidence type="ECO:0000256" key="2">
    <source>
        <dbReference type="ARBA" id="ARBA00022692"/>
    </source>
</evidence>
<evidence type="ECO:0000256" key="1">
    <source>
        <dbReference type="ARBA" id="ARBA00004651"/>
    </source>
</evidence>
<feature type="transmembrane region" description="Helical" evidence="5">
    <location>
        <begin position="373"/>
        <end position="394"/>
    </location>
</feature>
<dbReference type="Gene3D" id="1.20.1250.20">
    <property type="entry name" value="MFS general substrate transporter like domains"/>
    <property type="match status" value="2"/>
</dbReference>
<evidence type="ECO:0000313" key="7">
    <source>
        <dbReference type="EMBL" id="MCO1657561.1"/>
    </source>
</evidence>
<comment type="subcellular location">
    <subcellularLocation>
        <location evidence="1">Cell membrane</location>
        <topology evidence="1">Multi-pass membrane protein</topology>
    </subcellularLocation>
</comment>
<feature type="transmembrane region" description="Helical" evidence="5">
    <location>
        <begin position="313"/>
        <end position="333"/>
    </location>
</feature>